<protein>
    <submittedName>
        <fullName evidence="2">Uncharacterized protein</fullName>
    </submittedName>
</protein>
<keyword evidence="1" id="KW-1133">Transmembrane helix</keyword>
<reference evidence="2" key="1">
    <citation type="submission" date="2022-01" db="EMBL/GenBank/DDBJ databases">
        <authorList>
            <person name="Lagorce A."/>
        </authorList>
    </citation>
    <scope>NUCLEOTIDE SEQUENCE</scope>
    <source>
        <strain evidence="2">Th15_F1_A12</strain>
    </source>
</reference>
<sequence length="48" mass="5712">MTSTTLQIDENLFVLLLDFSLNLLYFLKSSLFYALRLKLSPYKIRLVR</sequence>
<name>A0AAU9QWP1_9VIBR</name>
<evidence type="ECO:0000313" key="2">
    <source>
        <dbReference type="EMBL" id="CAH1603532.1"/>
    </source>
</evidence>
<organism evidence="2 3">
    <name type="scientific">Vibrio jasicida</name>
    <dbReference type="NCBI Taxonomy" id="766224"/>
    <lineage>
        <taxon>Bacteria</taxon>
        <taxon>Pseudomonadati</taxon>
        <taxon>Pseudomonadota</taxon>
        <taxon>Gammaproteobacteria</taxon>
        <taxon>Vibrionales</taxon>
        <taxon>Vibrionaceae</taxon>
        <taxon>Vibrio</taxon>
    </lineage>
</organism>
<keyword evidence="1" id="KW-0472">Membrane</keyword>
<accession>A0AAU9QWP1</accession>
<proteinExistence type="predicted"/>
<dbReference type="EMBL" id="CAKMUD010000127">
    <property type="protein sequence ID" value="CAH1603532.1"/>
    <property type="molecule type" value="Genomic_DNA"/>
</dbReference>
<gene>
    <name evidence="2" type="ORF">THF1A12_70251</name>
</gene>
<evidence type="ECO:0000313" key="3">
    <source>
        <dbReference type="Proteomes" id="UP001295462"/>
    </source>
</evidence>
<feature type="transmembrane region" description="Helical" evidence="1">
    <location>
        <begin position="12"/>
        <end position="35"/>
    </location>
</feature>
<dbReference type="Proteomes" id="UP001295462">
    <property type="component" value="Unassembled WGS sequence"/>
</dbReference>
<comment type="caution">
    <text evidence="2">The sequence shown here is derived from an EMBL/GenBank/DDBJ whole genome shotgun (WGS) entry which is preliminary data.</text>
</comment>
<dbReference type="AlphaFoldDB" id="A0AAU9QWP1"/>
<evidence type="ECO:0000256" key="1">
    <source>
        <dbReference type="SAM" id="Phobius"/>
    </source>
</evidence>
<keyword evidence="1" id="KW-0812">Transmembrane</keyword>